<evidence type="ECO:0000256" key="2">
    <source>
        <dbReference type="SAM" id="SignalP"/>
    </source>
</evidence>
<dbReference type="STRING" id="233100.SAMN05216526_0666"/>
<evidence type="ECO:0000256" key="1">
    <source>
        <dbReference type="SAM" id="Phobius"/>
    </source>
</evidence>
<dbReference type="OrthoDB" id="6401969at2"/>
<name>A0A1R3VPQ6_9GAMM</name>
<protein>
    <recommendedName>
        <fullName evidence="5">PA2779 family protein</fullName>
    </recommendedName>
</protein>
<dbReference type="RefSeq" id="WP_076754903.1">
    <property type="nucleotide sequence ID" value="NZ_CP023018.1"/>
</dbReference>
<evidence type="ECO:0008006" key="5">
    <source>
        <dbReference type="Google" id="ProtNLM"/>
    </source>
</evidence>
<reference evidence="3 4" key="1">
    <citation type="submission" date="2017-01" db="EMBL/GenBank/DDBJ databases">
        <authorList>
            <person name="Mah S.A."/>
            <person name="Swanson W.J."/>
            <person name="Moy G.W."/>
            <person name="Vacquier V.D."/>
        </authorList>
    </citation>
    <scope>NUCLEOTIDE SEQUENCE [LARGE SCALE GENOMIC DNA]</scope>
    <source>
        <strain evidence="3 4">M9</strain>
    </source>
</reference>
<accession>A0A1R3VPQ6</accession>
<organism evidence="3 4">
    <name type="scientific">Ectothiorhodosinus mongolicus</name>
    <dbReference type="NCBI Taxonomy" id="233100"/>
    <lineage>
        <taxon>Bacteria</taxon>
        <taxon>Pseudomonadati</taxon>
        <taxon>Pseudomonadota</taxon>
        <taxon>Gammaproteobacteria</taxon>
        <taxon>Chromatiales</taxon>
        <taxon>Ectothiorhodospiraceae</taxon>
        <taxon>Ectothiorhodosinus</taxon>
    </lineage>
</organism>
<dbReference type="NCBIfam" id="NF033919">
    <property type="entry name" value="PA2779_fam"/>
    <property type="match status" value="1"/>
</dbReference>
<feature type="transmembrane region" description="Helical" evidence="1">
    <location>
        <begin position="99"/>
        <end position="125"/>
    </location>
</feature>
<dbReference type="Proteomes" id="UP000223759">
    <property type="component" value="Unassembled WGS sequence"/>
</dbReference>
<keyword evidence="4" id="KW-1185">Reference proteome</keyword>
<evidence type="ECO:0000313" key="4">
    <source>
        <dbReference type="Proteomes" id="UP000223759"/>
    </source>
</evidence>
<keyword evidence="1" id="KW-0472">Membrane</keyword>
<dbReference type="InterPro" id="IPR046735">
    <property type="entry name" value="PA2779-like"/>
</dbReference>
<proteinExistence type="predicted"/>
<sequence length="129" mass="13874">MPRFLLTTRSFLVALVFFAVAAAPASASMLGTEQLLMAEQVAQDRAALIAEFSRDEVAERLTAQGIDPSWAAERVARMTDAEIQELQARMDELPAGASALGAVAAVFLIMVLLDAFGVTDIFSFVQPVR</sequence>
<keyword evidence="1" id="KW-1133">Transmembrane helix</keyword>
<gene>
    <name evidence="3" type="ORF">SAMN05216526_0666</name>
</gene>
<feature type="signal peptide" evidence="2">
    <location>
        <begin position="1"/>
        <end position="27"/>
    </location>
</feature>
<keyword evidence="1" id="KW-0812">Transmembrane</keyword>
<dbReference type="Pfam" id="PF20332">
    <property type="entry name" value="DUF6627"/>
    <property type="match status" value="1"/>
</dbReference>
<dbReference type="EMBL" id="FTPK01000001">
    <property type="protein sequence ID" value="SIT66684.1"/>
    <property type="molecule type" value="Genomic_DNA"/>
</dbReference>
<feature type="chain" id="PRO_5013385938" description="PA2779 family protein" evidence="2">
    <location>
        <begin position="28"/>
        <end position="129"/>
    </location>
</feature>
<keyword evidence="2" id="KW-0732">Signal</keyword>
<evidence type="ECO:0000313" key="3">
    <source>
        <dbReference type="EMBL" id="SIT66684.1"/>
    </source>
</evidence>
<dbReference type="AlphaFoldDB" id="A0A1R3VPQ6"/>